<gene>
    <name evidence="8" type="ORF">SAMN05443668_12373</name>
</gene>
<dbReference type="AlphaFoldDB" id="A0A1M7RM74"/>
<evidence type="ECO:0000256" key="3">
    <source>
        <dbReference type="ARBA" id="ARBA00022475"/>
    </source>
</evidence>
<evidence type="ECO:0000256" key="5">
    <source>
        <dbReference type="ARBA" id="ARBA00022989"/>
    </source>
</evidence>
<feature type="transmembrane region" description="Helical" evidence="7">
    <location>
        <begin position="22"/>
        <end position="40"/>
    </location>
</feature>
<keyword evidence="4 7" id="KW-0812">Transmembrane</keyword>
<feature type="transmembrane region" description="Helical" evidence="7">
    <location>
        <begin position="94"/>
        <end position="115"/>
    </location>
</feature>
<feature type="transmembrane region" description="Helical" evidence="7">
    <location>
        <begin position="127"/>
        <end position="150"/>
    </location>
</feature>
<name>A0A1M7RM74_9ACTN</name>
<keyword evidence="3" id="KW-1003">Cell membrane</keyword>
<comment type="similarity">
    <text evidence="2">Belongs to the UPF0719 family.</text>
</comment>
<dbReference type="RefSeq" id="WP_073265270.1">
    <property type="nucleotide sequence ID" value="NZ_FRCS01000023.1"/>
</dbReference>
<evidence type="ECO:0000313" key="8">
    <source>
        <dbReference type="EMBL" id="SHN47427.1"/>
    </source>
</evidence>
<keyword evidence="9" id="KW-1185">Reference proteome</keyword>
<dbReference type="Pfam" id="PF03994">
    <property type="entry name" value="DUF350"/>
    <property type="match status" value="1"/>
</dbReference>
<comment type="subcellular location">
    <subcellularLocation>
        <location evidence="1">Cell membrane</location>
        <topology evidence="1">Multi-pass membrane protein</topology>
    </subcellularLocation>
</comment>
<sequence length="151" mass="15504">MATDLALDSTYWNAVGEGAGSIVAYAALGLVLLLVGYYAIDLATPGRLSVIIRDERNINATVLAACGVFSVALIIVAAIWSSGGRLVEGLISTAVFGLIGIVAQVVAAFVFNILARIDVRRLVHDPTVSPAAVLLGVTNVAIGLVTAMAVI</sequence>
<evidence type="ECO:0000256" key="6">
    <source>
        <dbReference type="ARBA" id="ARBA00023136"/>
    </source>
</evidence>
<evidence type="ECO:0000256" key="4">
    <source>
        <dbReference type="ARBA" id="ARBA00022692"/>
    </source>
</evidence>
<keyword evidence="6 7" id="KW-0472">Membrane</keyword>
<reference evidence="8 9" key="1">
    <citation type="submission" date="2016-11" db="EMBL/GenBank/DDBJ databases">
        <authorList>
            <person name="Jaros S."/>
            <person name="Januszkiewicz K."/>
            <person name="Wedrychowicz H."/>
        </authorList>
    </citation>
    <scope>NUCLEOTIDE SEQUENCE [LARGE SCALE GENOMIC DNA]</scope>
    <source>
        <strain evidence="8 9">DSM 46144</strain>
    </source>
</reference>
<dbReference type="OrthoDB" id="5191770at2"/>
<evidence type="ECO:0000256" key="7">
    <source>
        <dbReference type="SAM" id="Phobius"/>
    </source>
</evidence>
<dbReference type="InterPro" id="IPR007140">
    <property type="entry name" value="DUF350"/>
</dbReference>
<dbReference type="Proteomes" id="UP000184440">
    <property type="component" value="Unassembled WGS sequence"/>
</dbReference>
<proteinExistence type="inferred from homology"/>
<evidence type="ECO:0008006" key="10">
    <source>
        <dbReference type="Google" id="ProtNLM"/>
    </source>
</evidence>
<evidence type="ECO:0000256" key="1">
    <source>
        <dbReference type="ARBA" id="ARBA00004651"/>
    </source>
</evidence>
<dbReference type="EMBL" id="FRCS01000023">
    <property type="protein sequence ID" value="SHN47427.1"/>
    <property type="molecule type" value="Genomic_DNA"/>
</dbReference>
<keyword evidence="5 7" id="KW-1133">Transmembrane helix</keyword>
<dbReference type="GO" id="GO:0005886">
    <property type="term" value="C:plasma membrane"/>
    <property type="evidence" value="ECO:0007669"/>
    <property type="project" value="UniProtKB-SubCell"/>
</dbReference>
<accession>A0A1M7RM74</accession>
<evidence type="ECO:0000313" key="9">
    <source>
        <dbReference type="Proteomes" id="UP000184440"/>
    </source>
</evidence>
<dbReference type="STRING" id="134849.SAMN05443668_12373"/>
<feature type="transmembrane region" description="Helical" evidence="7">
    <location>
        <begin position="61"/>
        <end position="82"/>
    </location>
</feature>
<evidence type="ECO:0000256" key="2">
    <source>
        <dbReference type="ARBA" id="ARBA00005779"/>
    </source>
</evidence>
<organism evidence="8 9">
    <name type="scientific">Cryptosporangium aurantiacum</name>
    <dbReference type="NCBI Taxonomy" id="134849"/>
    <lineage>
        <taxon>Bacteria</taxon>
        <taxon>Bacillati</taxon>
        <taxon>Actinomycetota</taxon>
        <taxon>Actinomycetes</taxon>
        <taxon>Cryptosporangiales</taxon>
        <taxon>Cryptosporangiaceae</taxon>
        <taxon>Cryptosporangium</taxon>
    </lineage>
</organism>
<protein>
    <recommendedName>
        <fullName evidence="10">DUF350 domain-containing protein</fullName>
    </recommendedName>
</protein>